<dbReference type="InterPro" id="IPR000160">
    <property type="entry name" value="GGDEF_dom"/>
</dbReference>
<gene>
    <name evidence="5" type="ORF">BDD16_001451</name>
</gene>
<evidence type="ECO:0000256" key="3">
    <source>
        <dbReference type="SAM" id="Phobius"/>
    </source>
</evidence>
<dbReference type="InterPro" id="IPR043128">
    <property type="entry name" value="Rev_trsase/Diguanyl_cyclase"/>
</dbReference>
<comment type="caution">
    <text evidence="5">The sequence shown here is derived from an EMBL/GenBank/DDBJ whole genome shotgun (WGS) entry which is preliminary data.</text>
</comment>
<dbReference type="GO" id="GO:1902201">
    <property type="term" value="P:negative regulation of bacterial-type flagellum-dependent cell motility"/>
    <property type="evidence" value="ECO:0007669"/>
    <property type="project" value="TreeGrafter"/>
</dbReference>
<dbReference type="NCBIfam" id="TIGR00254">
    <property type="entry name" value="GGDEF"/>
    <property type="match status" value="1"/>
</dbReference>
<dbReference type="CDD" id="cd01949">
    <property type="entry name" value="GGDEF"/>
    <property type="match status" value="1"/>
</dbReference>
<dbReference type="SMART" id="SM00267">
    <property type="entry name" value="GGDEF"/>
    <property type="match status" value="1"/>
</dbReference>
<protein>
    <recommendedName>
        <fullName evidence="1">diguanylate cyclase</fullName>
        <ecNumber evidence="1">2.7.7.65</ecNumber>
    </recommendedName>
</protein>
<keyword evidence="6" id="KW-1185">Reference proteome</keyword>
<dbReference type="GO" id="GO:0052621">
    <property type="term" value="F:diguanylate cyclase activity"/>
    <property type="evidence" value="ECO:0007669"/>
    <property type="project" value="UniProtKB-EC"/>
</dbReference>
<dbReference type="RefSeq" id="WP_179633352.1">
    <property type="nucleotide sequence ID" value="NZ_JACCFH010000001.1"/>
</dbReference>
<evidence type="ECO:0000256" key="1">
    <source>
        <dbReference type="ARBA" id="ARBA00012528"/>
    </source>
</evidence>
<dbReference type="InterPro" id="IPR029787">
    <property type="entry name" value="Nucleotide_cyclase"/>
</dbReference>
<keyword evidence="3" id="KW-0472">Membrane</keyword>
<dbReference type="Proteomes" id="UP000518288">
    <property type="component" value="Unassembled WGS sequence"/>
</dbReference>
<feature type="transmembrane region" description="Helical" evidence="3">
    <location>
        <begin position="7"/>
        <end position="30"/>
    </location>
</feature>
<dbReference type="PROSITE" id="PS50887">
    <property type="entry name" value="GGDEF"/>
    <property type="match status" value="1"/>
</dbReference>
<organism evidence="5 6">
    <name type="scientific">Sphaerotilus montanus</name>
    <dbReference type="NCBI Taxonomy" id="522889"/>
    <lineage>
        <taxon>Bacteria</taxon>
        <taxon>Pseudomonadati</taxon>
        <taxon>Pseudomonadota</taxon>
        <taxon>Betaproteobacteria</taxon>
        <taxon>Burkholderiales</taxon>
        <taxon>Sphaerotilaceae</taxon>
        <taxon>Sphaerotilus</taxon>
    </lineage>
</organism>
<evidence type="ECO:0000313" key="5">
    <source>
        <dbReference type="EMBL" id="NYG32465.1"/>
    </source>
</evidence>
<dbReference type="PANTHER" id="PTHR45138:SF9">
    <property type="entry name" value="DIGUANYLATE CYCLASE DGCM-RELATED"/>
    <property type="match status" value="1"/>
</dbReference>
<dbReference type="InterPro" id="IPR050469">
    <property type="entry name" value="Diguanylate_Cyclase"/>
</dbReference>
<dbReference type="GO" id="GO:0043709">
    <property type="term" value="P:cell adhesion involved in single-species biofilm formation"/>
    <property type="evidence" value="ECO:0007669"/>
    <property type="project" value="TreeGrafter"/>
</dbReference>
<feature type="domain" description="GGDEF" evidence="4">
    <location>
        <begin position="241"/>
        <end position="370"/>
    </location>
</feature>
<dbReference type="PANTHER" id="PTHR45138">
    <property type="entry name" value="REGULATORY COMPONENTS OF SENSORY TRANSDUCTION SYSTEM"/>
    <property type="match status" value="1"/>
</dbReference>
<dbReference type="FunFam" id="3.30.70.270:FF:000001">
    <property type="entry name" value="Diguanylate cyclase domain protein"/>
    <property type="match status" value="1"/>
</dbReference>
<dbReference type="GO" id="GO:0005886">
    <property type="term" value="C:plasma membrane"/>
    <property type="evidence" value="ECO:0007669"/>
    <property type="project" value="TreeGrafter"/>
</dbReference>
<reference evidence="5 6" key="1">
    <citation type="submission" date="2020-07" db="EMBL/GenBank/DDBJ databases">
        <title>Genomic Encyclopedia of Archaeal and Bacterial Type Strains, Phase II (KMG-II): from individual species to whole genera.</title>
        <authorList>
            <person name="Goeker M."/>
        </authorList>
    </citation>
    <scope>NUCLEOTIDE SEQUENCE [LARGE SCALE GENOMIC DNA]</scope>
    <source>
        <strain evidence="5 6">DSM 21226</strain>
    </source>
</reference>
<accession>A0A7Y9QZK0</accession>
<keyword evidence="3" id="KW-1133">Transmembrane helix</keyword>
<proteinExistence type="predicted"/>
<evidence type="ECO:0000313" key="6">
    <source>
        <dbReference type="Proteomes" id="UP000518288"/>
    </source>
</evidence>
<dbReference type="Pfam" id="PF00990">
    <property type="entry name" value="GGDEF"/>
    <property type="match status" value="1"/>
</dbReference>
<dbReference type="EMBL" id="JACCFH010000001">
    <property type="protein sequence ID" value="NYG32465.1"/>
    <property type="molecule type" value="Genomic_DNA"/>
</dbReference>
<comment type="catalytic activity">
    <reaction evidence="2">
        <text>2 GTP = 3',3'-c-di-GMP + 2 diphosphate</text>
        <dbReference type="Rhea" id="RHEA:24898"/>
        <dbReference type="ChEBI" id="CHEBI:33019"/>
        <dbReference type="ChEBI" id="CHEBI:37565"/>
        <dbReference type="ChEBI" id="CHEBI:58805"/>
        <dbReference type="EC" id="2.7.7.65"/>
    </reaction>
</comment>
<keyword evidence="3" id="KW-0812">Transmembrane</keyword>
<dbReference type="Gene3D" id="3.30.70.270">
    <property type="match status" value="1"/>
</dbReference>
<evidence type="ECO:0000259" key="4">
    <source>
        <dbReference type="PROSITE" id="PS50887"/>
    </source>
</evidence>
<dbReference type="EC" id="2.7.7.65" evidence="1"/>
<evidence type="ECO:0000256" key="2">
    <source>
        <dbReference type="ARBA" id="ARBA00034247"/>
    </source>
</evidence>
<name>A0A7Y9QZK0_9BURK</name>
<feature type="transmembrane region" description="Helical" evidence="3">
    <location>
        <begin position="169"/>
        <end position="188"/>
    </location>
</feature>
<sequence length="384" mass="42069">MKIKTRINLVLSGAALVAMAAIGGVSYLGLKTEALATARREAELHLQAVDATRAYAADMLVPGLWDPDSQSDARLLAQVNRHYAGHAYAEVRLSGSVPPDPALQPVIDRLRSHPDETVLQVDDGASSARLTFVRSLRDTAPSAAGTPSLTGLQLVSMPMELPMHRALEAFWRQLAGMAALVVVLFLALNLMLRRLVVNPVDVHQRALRRLATQDSLTGATNRRGFMDRLLRAQSEAEAQAEPLSLVMVDLDHFKRINDEHGHGVGDVVLREVAHRMRRQIRRADLLGRLGGEEFAILLPDTDLVGARTQAEHLLTALRSQPFPTAGRVTASLGVAQWNGREAASSWLHRADLALYEAKHLGRDRLVVAEDLDTDLLSTRPDRLD</sequence>
<dbReference type="SUPFAM" id="SSF55073">
    <property type="entry name" value="Nucleotide cyclase"/>
    <property type="match status" value="1"/>
</dbReference>
<dbReference type="AlphaFoldDB" id="A0A7Y9QZK0"/>